<comment type="caution">
    <text evidence="9">The sequence shown here is derived from an EMBL/GenBank/DDBJ whole genome shotgun (WGS) entry which is preliminary data.</text>
</comment>
<gene>
    <name evidence="4 9" type="primary">truA</name>
    <name evidence="9" type="ORF">GMD92_09375</name>
</gene>
<dbReference type="InterPro" id="IPR020095">
    <property type="entry name" value="PsdUridine_synth_TruA_C"/>
</dbReference>
<evidence type="ECO:0000256" key="4">
    <source>
        <dbReference type="HAMAP-Rule" id="MF_00171"/>
    </source>
</evidence>
<dbReference type="GO" id="GO:0031119">
    <property type="term" value="P:tRNA pseudouridine synthesis"/>
    <property type="evidence" value="ECO:0007669"/>
    <property type="project" value="UniProtKB-UniRule"/>
</dbReference>
<keyword evidence="3 4" id="KW-0413">Isomerase</keyword>
<dbReference type="InterPro" id="IPR001406">
    <property type="entry name" value="PsdUridine_synth_TruA"/>
</dbReference>
<feature type="active site" description="Nucleophile" evidence="4 5">
    <location>
        <position position="52"/>
    </location>
</feature>
<comment type="catalytic activity">
    <reaction evidence="4 7">
        <text>uridine(38/39/40) in tRNA = pseudouridine(38/39/40) in tRNA</text>
        <dbReference type="Rhea" id="RHEA:22376"/>
        <dbReference type="Rhea" id="RHEA-COMP:10085"/>
        <dbReference type="Rhea" id="RHEA-COMP:10087"/>
        <dbReference type="ChEBI" id="CHEBI:65314"/>
        <dbReference type="ChEBI" id="CHEBI:65315"/>
        <dbReference type="EC" id="5.4.99.12"/>
    </reaction>
</comment>
<dbReference type="Gene3D" id="3.30.70.580">
    <property type="entry name" value="Pseudouridine synthase I, catalytic domain, N-terminal subdomain"/>
    <property type="match status" value="1"/>
</dbReference>
<accession>A0AA43W4U1</accession>
<sequence>MNRYFIYLGYNGKKFCGWQIQPNGITVQQSIEEALATLLRQPVPIVGAGRTDAGVHARLMVAHFDWQEPIADLAFLAEKLNRLLPKDIAVYRIVPVRPDAHARFDAISRTYKYYVTTRKDPFNYELVYKIPGKLDFEAMNKACSVLFDYIDFTSFSKLHTDVKTNNCRIYKAGWEREGDVWVFTIQADRFLRNMVRAIVGTLLEVGRGKLTVDGFRQVIEAKDRGRAGTSAPGHALYLVDVTYPEELFQLAVGC</sequence>
<evidence type="ECO:0000256" key="2">
    <source>
        <dbReference type="ARBA" id="ARBA00022694"/>
    </source>
</evidence>
<dbReference type="InterPro" id="IPR020094">
    <property type="entry name" value="TruA/RsuA/RluB/E/F_N"/>
</dbReference>
<dbReference type="InterPro" id="IPR020103">
    <property type="entry name" value="PsdUridine_synth_cat_dom_sf"/>
</dbReference>
<protein>
    <recommendedName>
        <fullName evidence="4">tRNA pseudouridine synthase A</fullName>
        <ecNumber evidence="4">5.4.99.12</ecNumber>
    </recommendedName>
    <alternativeName>
        <fullName evidence="4">tRNA pseudouridine(38-40) synthase</fullName>
    </alternativeName>
    <alternativeName>
        <fullName evidence="4">tRNA pseudouridylate synthase I</fullName>
    </alternativeName>
    <alternativeName>
        <fullName evidence="4">tRNA-uridine isomerase I</fullName>
    </alternativeName>
</protein>
<evidence type="ECO:0000259" key="8">
    <source>
        <dbReference type="Pfam" id="PF01416"/>
    </source>
</evidence>
<feature type="binding site" evidence="4 6">
    <location>
        <position position="111"/>
    </location>
    <ligand>
        <name>substrate</name>
    </ligand>
</feature>
<dbReference type="SUPFAM" id="SSF55120">
    <property type="entry name" value="Pseudouridine synthase"/>
    <property type="match status" value="1"/>
</dbReference>
<dbReference type="CDD" id="cd02570">
    <property type="entry name" value="PseudoU_synth_EcTruA"/>
    <property type="match status" value="1"/>
</dbReference>
<keyword evidence="2 4" id="KW-0819">tRNA processing</keyword>
<dbReference type="AlphaFoldDB" id="A0AA43W4U1"/>
<proteinExistence type="inferred from homology"/>
<dbReference type="EMBL" id="WNDA01000012">
    <property type="protein sequence ID" value="MTU69281.1"/>
    <property type="molecule type" value="Genomic_DNA"/>
</dbReference>
<dbReference type="GeneID" id="49202767"/>
<evidence type="ECO:0000256" key="6">
    <source>
        <dbReference type="PIRSR" id="PIRSR001430-2"/>
    </source>
</evidence>
<dbReference type="FunFam" id="3.30.70.580:FF:000001">
    <property type="entry name" value="tRNA pseudouridine synthase A"/>
    <property type="match status" value="1"/>
</dbReference>
<evidence type="ECO:0000313" key="9">
    <source>
        <dbReference type="EMBL" id="MTU69281.1"/>
    </source>
</evidence>
<dbReference type="EC" id="5.4.99.12" evidence="4"/>
<dbReference type="PIRSF" id="PIRSF001430">
    <property type="entry name" value="tRNA_psdUrid_synth"/>
    <property type="match status" value="1"/>
</dbReference>
<organism evidence="9 10">
    <name type="scientific">Parabacteroides merdae</name>
    <dbReference type="NCBI Taxonomy" id="46503"/>
    <lineage>
        <taxon>Bacteria</taxon>
        <taxon>Pseudomonadati</taxon>
        <taxon>Bacteroidota</taxon>
        <taxon>Bacteroidia</taxon>
        <taxon>Bacteroidales</taxon>
        <taxon>Tannerellaceae</taxon>
        <taxon>Parabacteroides</taxon>
    </lineage>
</organism>
<evidence type="ECO:0000256" key="3">
    <source>
        <dbReference type="ARBA" id="ARBA00023235"/>
    </source>
</evidence>
<dbReference type="Gene3D" id="3.30.70.660">
    <property type="entry name" value="Pseudouridine synthase I, catalytic domain, C-terminal subdomain"/>
    <property type="match status" value="1"/>
</dbReference>
<evidence type="ECO:0000313" key="10">
    <source>
        <dbReference type="Proteomes" id="UP000448908"/>
    </source>
</evidence>
<evidence type="ECO:0000256" key="5">
    <source>
        <dbReference type="PIRSR" id="PIRSR001430-1"/>
    </source>
</evidence>
<comment type="caution">
    <text evidence="4">Lacks conserved residue(s) required for the propagation of feature annotation.</text>
</comment>
<name>A0AA43W4U1_9BACT</name>
<reference evidence="9 10" key="1">
    <citation type="journal article" date="2019" name="Nat. Med.">
        <title>A library of human gut bacterial isolates paired with longitudinal multiomics data enables mechanistic microbiome research.</title>
        <authorList>
            <person name="Poyet M."/>
            <person name="Groussin M."/>
            <person name="Gibbons S.M."/>
            <person name="Avila-Pacheco J."/>
            <person name="Jiang X."/>
            <person name="Kearney S.M."/>
            <person name="Perrotta A.R."/>
            <person name="Berdy B."/>
            <person name="Zhao S."/>
            <person name="Lieberman T.D."/>
            <person name="Swanson P.K."/>
            <person name="Smith M."/>
            <person name="Roesemann S."/>
            <person name="Alexander J.E."/>
            <person name="Rich S.A."/>
            <person name="Livny J."/>
            <person name="Vlamakis H."/>
            <person name="Clish C."/>
            <person name="Bullock K."/>
            <person name="Deik A."/>
            <person name="Scott J."/>
            <person name="Pierce K.A."/>
            <person name="Xavier R.J."/>
            <person name="Alm E.J."/>
        </authorList>
    </citation>
    <scope>NUCLEOTIDE SEQUENCE [LARGE SCALE GENOMIC DNA]</scope>
    <source>
        <strain evidence="9 10">BIOML-A16</strain>
    </source>
</reference>
<dbReference type="NCBIfam" id="TIGR00071">
    <property type="entry name" value="hisT_truA"/>
    <property type="match status" value="1"/>
</dbReference>
<dbReference type="Proteomes" id="UP000448908">
    <property type="component" value="Unassembled WGS sequence"/>
</dbReference>
<dbReference type="PANTHER" id="PTHR11142">
    <property type="entry name" value="PSEUDOURIDYLATE SYNTHASE"/>
    <property type="match status" value="1"/>
</dbReference>
<comment type="similarity">
    <text evidence="1 4 7">Belongs to the tRNA pseudouridine synthase TruA family.</text>
</comment>
<dbReference type="GO" id="GO:0003723">
    <property type="term" value="F:RNA binding"/>
    <property type="evidence" value="ECO:0007669"/>
    <property type="project" value="InterPro"/>
</dbReference>
<evidence type="ECO:0000256" key="7">
    <source>
        <dbReference type="RuleBase" id="RU003792"/>
    </source>
</evidence>
<dbReference type="HAMAP" id="MF_00171">
    <property type="entry name" value="TruA"/>
    <property type="match status" value="1"/>
</dbReference>
<dbReference type="RefSeq" id="WP_036724697.1">
    <property type="nucleotide sequence ID" value="NZ_BAABYG010000001.1"/>
</dbReference>
<evidence type="ECO:0000256" key="1">
    <source>
        <dbReference type="ARBA" id="ARBA00009375"/>
    </source>
</evidence>
<dbReference type="PANTHER" id="PTHR11142:SF0">
    <property type="entry name" value="TRNA PSEUDOURIDINE SYNTHASE-LIKE 1"/>
    <property type="match status" value="1"/>
</dbReference>
<feature type="domain" description="Pseudouridine synthase I TruA alpha/beta" evidence="8">
    <location>
        <begin position="10"/>
        <end position="105"/>
    </location>
</feature>
<dbReference type="InterPro" id="IPR020097">
    <property type="entry name" value="PsdUridine_synth_TruA_a/b_dom"/>
</dbReference>
<dbReference type="GO" id="GO:0160147">
    <property type="term" value="F:tRNA pseudouridine(38-40) synthase activity"/>
    <property type="evidence" value="ECO:0007669"/>
    <property type="project" value="UniProtKB-EC"/>
</dbReference>
<feature type="domain" description="Pseudouridine synthase I TruA alpha/beta" evidence="8">
    <location>
        <begin position="151"/>
        <end position="244"/>
    </location>
</feature>
<comment type="function">
    <text evidence="4">Formation of pseudouridine at positions 38, 39 and 40 in the anticodon stem and loop of transfer RNAs.</text>
</comment>
<comment type="subunit">
    <text evidence="4">Homodimer.</text>
</comment>
<dbReference type="Pfam" id="PF01416">
    <property type="entry name" value="PseudoU_synth_1"/>
    <property type="match status" value="2"/>
</dbReference>